<dbReference type="GO" id="GO:0005829">
    <property type="term" value="C:cytosol"/>
    <property type="evidence" value="ECO:0007669"/>
    <property type="project" value="TreeGrafter"/>
</dbReference>
<dbReference type="GO" id="GO:0004803">
    <property type="term" value="F:transposase activity"/>
    <property type="evidence" value="ECO:0007669"/>
    <property type="project" value="TreeGrafter"/>
</dbReference>
<name>A0A2S7F177_9XANT</name>
<keyword evidence="3" id="KW-1185">Reference proteome</keyword>
<accession>A0A2S7F177</accession>
<dbReference type="PANTHER" id="PTHR10948">
    <property type="entry name" value="TRANSPOSASE"/>
    <property type="match status" value="1"/>
</dbReference>
<dbReference type="SUPFAM" id="SSF46689">
    <property type="entry name" value="Homeodomain-like"/>
    <property type="match status" value="1"/>
</dbReference>
<dbReference type="GO" id="GO:0032196">
    <property type="term" value="P:transposition"/>
    <property type="evidence" value="ECO:0007669"/>
    <property type="project" value="TreeGrafter"/>
</dbReference>
<sequence>MRVTTATTWLFEVPLSAEARAMLQSEVRRGQSLRAISRVLGRSPSTVRRALARQHSTASCARSAGRRYRARRQHSIRRRLTPETELFQVVRDHLVLWRWSPQQMAAKLSRMHPDDPTQRASHETMYASIDAHPLGV</sequence>
<dbReference type="EMBL" id="MDEJ01000010">
    <property type="protein sequence ID" value="PPU99128.1"/>
    <property type="molecule type" value="Genomic_DNA"/>
</dbReference>
<comment type="caution">
    <text evidence="2">The sequence shown here is derived from an EMBL/GenBank/DDBJ whole genome shotgun (WGS) entry which is preliminary data.</text>
</comment>
<feature type="domain" description="Transposase IS30-like HTH" evidence="1">
    <location>
        <begin position="20"/>
        <end position="53"/>
    </location>
</feature>
<dbReference type="PANTHER" id="PTHR10948:SF23">
    <property type="entry name" value="TRANSPOSASE INSI FOR INSERTION SEQUENCE ELEMENT IS30A-RELATED"/>
    <property type="match status" value="1"/>
</dbReference>
<organism evidence="2 3">
    <name type="scientific">Xanthomonas populi</name>
    <dbReference type="NCBI Taxonomy" id="53414"/>
    <lineage>
        <taxon>Bacteria</taxon>
        <taxon>Pseudomonadati</taxon>
        <taxon>Pseudomonadota</taxon>
        <taxon>Gammaproteobacteria</taxon>
        <taxon>Lysobacterales</taxon>
        <taxon>Lysobacteraceae</taxon>
        <taxon>Xanthomonas</taxon>
    </lineage>
</organism>
<dbReference type="Pfam" id="PF13936">
    <property type="entry name" value="HTH_38"/>
    <property type="match status" value="1"/>
</dbReference>
<protein>
    <recommendedName>
        <fullName evidence="1">Transposase IS30-like HTH domain-containing protein</fullName>
    </recommendedName>
</protein>
<dbReference type="InterPro" id="IPR025246">
    <property type="entry name" value="IS30-like_HTH"/>
</dbReference>
<evidence type="ECO:0000313" key="3">
    <source>
        <dbReference type="Proteomes" id="UP000239939"/>
    </source>
</evidence>
<dbReference type="InterPro" id="IPR009057">
    <property type="entry name" value="Homeodomain-like_sf"/>
</dbReference>
<gene>
    <name evidence="2" type="ORF">XpopCFBP1817_03000</name>
</gene>
<dbReference type="InterPro" id="IPR051917">
    <property type="entry name" value="Transposase-Integrase"/>
</dbReference>
<proteinExistence type="predicted"/>
<dbReference type="Proteomes" id="UP000239939">
    <property type="component" value="Unassembled WGS sequence"/>
</dbReference>
<dbReference type="AlphaFoldDB" id="A0A2S7F177"/>
<evidence type="ECO:0000313" key="2">
    <source>
        <dbReference type="EMBL" id="PPU99128.1"/>
    </source>
</evidence>
<evidence type="ECO:0000259" key="1">
    <source>
        <dbReference type="Pfam" id="PF13936"/>
    </source>
</evidence>
<reference evidence="3" key="1">
    <citation type="submission" date="2016-08" db="EMBL/GenBank/DDBJ databases">
        <authorList>
            <person name="Merda D."/>
            <person name="Briand M."/>
            <person name="Taghouti G."/>
            <person name="Carrere S."/>
            <person name="Gouzy J."/>
            <person name="Portier P."/>
            <person name="Jacques M.-A."/>
            <person name="Fischer-Le Saux M."/>
        </authorList>
    </citation>
    <scope>NUCLEOTIDE SEQUENCE [LARGE SCALE GENOMIC DNA]</scope>
    <source>
        <strain evidence="3">CFBP1817</strain>
    </source>
</reference>